<protein>
    <submittedName>
        <fullName evidence="1">Uncharacterized protein</fullName>
    </submittedName>
</protein>
<evidence type="ECO:0000313" key="1">
    <source>
        <dbReference type="EMBL" id="ACJ83654.1"/>
    </source>
</evidence>
<accession>B7FG40</accession>
<dbReference type="EMBL" id="BT050988">
    <property type="protein sequence ID" value="ACJ83654.1"/>
    <property type="molecule type" value="mRNA"/>
</dbReference>
<reference evidence="1" key="1">
    <citation type="submission" date="2008-12" db="EMBL/GenBank/DDBJ databases">
        <title>Medicago truncatula full length cdna cloning project.</title>
        <authorList>
            <person name="Moskal W."/>
            <person name="Chan A."/>
            <person name="Cheung F."/>
            <person name="Xiao Y."/>
            <person name="Town C.D."/>
        </authorList>
    </citation>
    <scope>NUCLEOTIDE SEQUENCE</scope>
</reference>
<organism evidence="1">
    <name type="scientific">Medicago truncatula</name>
    <name type="common">Barrel medic</name>
    <name type="synonym">Medicago tribuloides</name>
    <dbReference type="NCBI Taxonomy" id="3880"/>
    <lineage>
        <taxon>Eukaryota</taxon>
        <taxon>Viridiplantae</taxon>
        <taxon>Streptophyta</taxon>
        <taxon>Embryophyta</taxon>
        <taxon>Tracheophyta</taxon>
        <taxon>Spermatophyta</taxon>
        <taxon>Magnoliopsida</taxon>
        <taxon>eudicotyledons</taxon>
        <taxon>Gunneridae</taxon>
        <taxon>Pentapetalae</taxon>
        <taxon>rosids</taxon>
        <taxon>fabids</taxon>
        <taxon>Fabales</taxon>
        <taxon>Fabaceae</taxon>
        <taxon>Papilionoideae</taxon>
        <taxon>50 kb inversion clade</taxon>
        <taxon>NPAAA clade</taxon>
        <taxon>Hologalegina</taxon>
        <taxon>IRL clade</taxon>
        <taxon>Trifolieae</taxon>
        <taxon>Medicago</taxon>
    </lineage>
</organism>
<name>B7FG40_MEDTR</name>
<dbReference type="AlphaFoldDB" id="B7FG40"/>
<feature type="non-terminal residue" evidence="1">
    <location>
        <position position="45"/>
    </location>
</feature>
<sequence length="45" mass="5470">MVMEANTFQHLLSLHIIQTQAHHLSFLHNHHYHHQHSIHYQLQNP</sequence>
<proteinExistence type="evidence at transcript level"/>